<dbReference type="STRING" id="980251.GCA_001642875_04620"/>
<evidence type="ECO:0008006" key="3">
    <source>
        <dbReference type="Google" id="ProtNLM"/>
    </source>
</evidence>
<dbReference type="InterPro" id="IPR011990">
    <property type="entry name" value="TPR-like_helical_dom_sf"/>
</dbReference>
<dbReference type="EMBL" id="CP042912">
    <property type="protein sequence ID" value="QEG20363.1"/>
    <property type="molecule type" value="Genomic_DNA"/>
</dbReference>
<dbReference type="Proteomes" id="UP000322214">
    <property type="component" value="Chromosome"/>
</dbReference>
<gene>
    <name evidence="1" type="ORF">MFFC18_02100</name>
</gene>
<dbReference type="AlphaFoldDB" id="A0A5B9PB73"/>
<name>A0A5B9PB73_9BACT</name>
<reference evidence="1 2" key="1">
    <citation type="submission" date="2019-08" db="EMBL/GenBank/DDBJ databases">
        <title>Deep-cultivation of Planctomycetes and their phenomic and genomic characterization uncovers novel biology.</title>
        <authorList>
            <person name="Wiegand S."/>
            <person name="Jogler M."/>
            <person name="Boedeker C."/>
            <person name="Pinto D."/>
            <person name="Vollmers J."/>
            <person name="Rivas-Marin E."/>
            <person name="Kohn T."/>
            <person name="Peeters S.H."/>
            <person name="Heuer A."/>
            <person name="Rast P."/>
            <person name="Oberbeckmann S."/>
            <person name="Bunk B."/>
            <person name="Jeske O."/>
            <person name="Meyerdierks A."/>
            <person name="Storesund J.E."/>
            <person name="Kallscheuer N."/>
            <person name="Luecker S."/>
            <person name="Lage O.M."/>
            <person name="Pohl T."/>
            <person name="Merkel B.J."/>
            <person name="Hornburger P."/>
            <person name="Mueller R.-W."/>
            <person name="Bruemmer F."/>
            <person name="Labrenz M."/>
            <person name="Spormann A.M."/>
            <person name="Op den Camp H."/>
            <person name="Overmann J."/>
            <person name="Amann R."/>
            <person name="Jetten M.S.M."/>
            <person name="Mascher T."/>
            <person name="Medema M.H."/>
            <person name="Devos D.P."/>
            <person name="Kaster A.-K."/>
            <person name="Ovreas L."/>
            <person name="Rohde M."/>
            <person name="Galperin M.Y."/>
            <person name="Jogler C."/>
        </authorList>
    </citation>
    <scope>NUCLEOTIDE SEQUENCE [LARGE SCALE GENOMIC DNA]</scope>
    <source>
        <strain evidence="1 2">FC18</strain>
    </source>
</reference>
<protein>
    <recommendedName>
        <fullName evidence="3">Tetratricopeptide repeat protein</fullName>
    </recommendedName>
</protein>
<dbReference type="Gene3D" id="1.25.40.10">
    <property type="entry name" value="Tetratricopeptide repeat domain"/>
    <property type="match status" value="2"/>
</dbReference>
<sequence>MPSVGQIDDRENETLEKWLAQRNLDSLLLEQLESRLESTSNAASREEIAKRLAELYGNRLLSPDGDPQQLLKRTRELIALYPRFETGRLRVAILHARYIESEKLFRQRIQTGGQFEKQVQLESVLQTLHEDLSGALTALMRRSEELFAAGQLSRDQRNLESERQTIEAEALHCQFLAGWSGYFLAMLRQDEQEELLDQAEVRFREFLQLDPQTLLSDYDSRWFDFQSAWHVRAIAGLAAIEAARDNQAQSLYLYKLIESNAVSRESREAVIRFRFLGNCYCGKYELATNVVRDRKRIASMSRAGRIRLWLTVMETTESAGTPELRTLALAGLTRNMAGELLVAEIEKSDVAANEDSFESRWVSGYAEFWKSENGEPQAAEKAHELLQQAVSLGVENGDADDVARCRYLLAWLMLKQNQTADAISVFAQVAQQLASADPRLASESAWLAAKSSVRLGGRDPGKLNDAWNRLERFVRTWPDSPHANRANFEKLKIELRSMQPADAIRRLQDFPPGDENYAAALLEKAAQHYRLWQNQADDPETFARFQESCEDVNSSRETTAGQKLRASFFMIDAALRKPPLELASLDLILARCELLLDQVEDPEIAAAELLYYRMQIANQKRDVEASFEAASRLADIGKETRFELPALIQLAQHLDARLKQVAGTNGDPSAVADLVSEAVTTYQRLSNRLGRKSETLKSSANARVALSRLGELHQRAGDSRESERIFEQLLGQFPGNANYLRNLAIAKGSLDRSSAKELWQRLANGSQAGSDLWFEAKLELAKNLSSLDRDAASKLLRQTLQLGGDVPPHWQRSYDAMIEQLGSEGDR</sequence>
<dbReference type="SUPFAM" id="SSF48452">
    <property type="entry name" value="TPR-like"/>
    <property type="match status" value="2"/>
</dbReference>
<dbReference type="KEGG" id="mff:MFFC18_02100"/>
<proteinExistence type="predicted"/>
<accession>A0A5B9PB73</accession>
<organism evidence="1 2">
    <name type="scientific">Mariniblastus fucicola</name>
    <dbReference type="NCBI Taxonomy" id="980251"/>
    <lineage>
        <taxon>Bacteria</taxon>
        <taxon>Pseudomonadati</taxon>
        <taxon>Planctomycetota</taxon>
        <taxon>Planctomycetia</taxon>
        <taxon>Pirellulales</taxon>
        <taxon>Pirellulaceae</taxon>
        <taxon>Mariniblastus</taxon>
    </lineage>
</organism>
<keyword evidence="2" id="KW-1185">Reference proteome</keyword>
<evidence type="ECO:0000313" key="2">
    <source>
        <dbReference type="Proteomes" id="UP000322214"/>
    </source>
</evidence>
<evidence type="ECO:0000313" key="1">
    <source>
        <dbReference type="EMBL" id="QEG20363.1"/>
    </source>
</evidence>